<gene>
    <name evidence="4" type="ORF">METZ01_LOCUS174697</name>
</gene>
<evidence type="ECO:0000256" key="1">
    <source>
        <dbReference type="ARBA" id="ARBA00006382"/>
    </source>
</evidence>
<accession>A0A382C981</accession>
<dbReference type="PANTHER" id="PTHR11606">
    <property type="entry name" value="GLUTAMATE DEHYDROGENASE"/>
    <property type="match status" value="1"/>
</dbReference>
<proteinExistence type="inferred from homology"/>
<dbReference type="SMART" id="SM00839">
    <property type="entry name" value="ELFV_dehydrog"/>
    <property type="match status" value="1"/>
</dbReference>
<dbReference type="SUPFAM" id="SSF53223">
    <property type="entry name" value="Aminoacid dehydrogenase-like, N-terminal domain"/>
    <property type="match status" value="1"/>
</dbReference>
<dbReference type="SUPFAM" id="SSF51735">
    <property type="entry name" value="NAD(P)-binding Rossmann-fold domains"/>
    <property type="match status" value="1"/>
</dbReference>
<protein>
    <recommendedName>
        <fullName evidence="3">Glutamate/phenylalanine/leucine/valine/L-tryptophan dehydrogenase C-terminal domain-containing protein</fullName>
    </recommendedName>
</protein>
<dbReference type="Gene3D" id="3.40.50.720">
    <property type="entry name" value="NAD(P)-binding Rossmann-like Domain"/>
    <property type="match status" value="1"/>
</dbReference>
<dbReference type="InterPro" id="IPR006096">
    <property type="entry name" value="Glu/Leu/Phe/Val/Trp_DH_C"/>
</dbReference>
<keyword evidence="2" id="KW-0560">Oxidoreductase</keyword>
<reference evidence="4" key="1">
    <citation type="submission" date="2018-05" db="EMBL/GenBank/DDBJ databases">
        <authorList>
            <person name="Lanie J.A."/>
            <person name="Ng W.-L."/>
            <person name="Kazmierczak K.M."/>
            <person name="Andrzejewski T.M."/>
            <person name="Davidsen T.M."/>
            <person name="Wayne K.J."/>
            <person name="Tettelin H."/>
            <person name="Glass J.I."/>
            <person name="Rusch D."/>
            <person name="Podicherti R."/>
            <person name="Tsui H.-C.T."/>
            <person name="Winkler M.E."/>
        </authorList>
    </citation>
    <scope>NUCLEOTIDE SEQUENCE</scope>
</reference>
<feature type="domain" description="Glutamate/phenylalanine/leucine/valine/L-tryptophan dehydrogenase C-terminal" evidence="3">
    <location>
        <begin position="173"/>
        <end position="413"/>
    </location>
</feature>
<dbReference type="InterPro" id="IPR036291">
    <property type="entry name" value="NAD(P)-bd_dom_sf"/>
</dbReference>
<evidence type="ECO:0000259" key="3">
    <source>
        <dbReference type="SMART" id="SM00839"/>
    </source>
</evidence>
<dbReference type="EMBL" id="UINC01033100">
    <property type="protein sequence ID" value="SVB21843.1"/>
    <property type="molecule type" value="Genomic_DNA"/>
</dbReference>
<name>A0A382C981_9ZZZZ</name>
<evidence type="ECO:0000313" key="4">
    <source>
        <dbReference type="EMBL" id="SVB21843.1"/>
    </source>
</evidence>
<dbReference type="AlphaFoldDB" id="A0A382C981"/>
<dbReference type="Pfam" id="PF00208">
    <property type="entry name" value="ELFV_dehydrog"/>
    <property type="match status" value="1"/>
</dbReference>
<dbReference type="PANTHER" id="PTHR11606:SF13">
    <property type="entry name" value="GLUTAMATE DEHYDROGENASE 1, MITOCHONDRIAL"/>
    <property type="match status" value="1"/>
</dbReference>
<dbReference type="InterPro" id="IPR046346">
    <property type="entry name" value="Aminoacid_DH-like_N_sf"/>
</dbReference>
<dbReference type="GO" id="GO:0004352">
    <property type="term" value="F:glutamate dehydrogenase (NAD+) activity"/>
    <property type="evidence" value="ECO:0007669"/>
    <property type="project" value="TreeGrafter"/>
</dbReference>
<dbReference type="Pfam" id="PF02812">
    <property type="entry name" value="ELFV_dehydrog_N"/>
    <property type="match status" value="1"/>
</dbReference>
<comment type="similarity">
    <text evidence="1">Belongs to the Glu/Leu/Phe/Val dehydrogenases family.</text>
</comment>
<dbReference type="Gene3D" id="3.40.50.10860">
    <property type="entry name" value="Leucine Dehydrogenase, chain A, domain 1"/>
    <property type="match status" value="1"/>
</dbReference>
<sequence length="417" mass="46525">MNNILPKNNLSAKLLPKSQDSNRFSKNYEGSQEANYEVIETETNKVWGYVSIDNTKRGPGLGGIRLVQNISENEIKRLARVMTLKNSAACLPYGGGKSGLLLNEQISNIDPILKKDLMRMFAEALFDLKNYVPAADMGTDENDIQTIYEHHAKILQKTIHDRGGAGRPVEYGGVPIDVWELTAHGLFAAAQTLEILLDEFKLLNSKIIIQGFGNVGCPIAIKLAQKGAVIIGASDINCALWNPKGLDLNELCKIRKLNGGLSLYSKGVEKRFGPEKLDWLLEAPCDILIPAARPDAITSKNIDRINCRVILQGANSPSSKPVEYYLKHRRNILSLTDFIVNAGGVIGCAVERRIFKNSDYANKVRANGTRIYTENLIFDTISKNMQEIFKRMKEDYIFRDVATDLALERINTQEVWL</sequence>
<dbReference type="GO" id="GO:0006538">
    <property type="term" value="P:L-glutamate catabolic process"/>
    <property type="evidence" value="ECO:0007669"/>
    <property type="project" value="TreeGrafter"/>
</dbReference>
<evidence type="ECO:0000256" key="2">
    <source>
        <dbReference type="ARBA" id="ARBA00023002"/>
    </source>
</evidence>
<organism evidence="4">
    <name type="scientific">marine metagenome</name>
    <dbReference type="NCBI Taxonomy" id="408172"/>
    <lineage>
        <taxon>unclassified sequences</taxon>
        <taxon>metagenomes</taxon>
        <taxon>ecological metagenomes</taxon>
    </lineage>
</organism>
<dbReference type="InterPro" id="IPR006097">
    <property type="entry name" value="Glu/Leu/Phe/Val/Trp_DH_dimer"/>
</dbReference>